<dbReference type="EMBL" id="CAFBPS010000195">
    <property type="protein sequence ID" value="CAB5037177.1"/>
    <property type="molecule type" value="Genomic_DNA"/>
</dbReference>
<gene>
    <name evidence="1" type="ORF">UFOPK2658_01801</name>
    <name evidence="2" type="ORF">UFOPK3494_01811</name>
    <name evidence="3" type="ORF">UFOPK4134_01721</name>
</gene>
<name>A0A6J7S7Z2_9ZZZZ</name>
<evidence type="ECO:0000313" key="3">
    <source>
        <dbReference type="EMBL" id="CAB5037177.1"/>
    </source>
</evidence>
<evidence type="ECO:0000313" key="1">
    <source>
        <dbReference type="EMBL" id="CAB4732965.1"/>
    </source>
</evidence>
<accession>A0A6J7S7Z2</accession>
<evidence type="ECO:0000313" key="2">
    <source>
        <dbReference type="EMBL" id="CAB4915985.1"/>
    </source>
</evidence>
<reference evidence="3" key="1">
    <citation type="submission" date="2020-05" db="EMBL/GenBank/DDBJ databases">
        <authorList>
            <person name="Chiriac C."/>
            <person name="Salcher M."/>
            <person name="Ghai R."/>
            <person name="Kavagutti S V."/>
        </authorList>
    </citation>
    <scope>NUCLEOTIDE SEQUENCE</scope>
</reference>
<sequence length="156" mass="16590">MPGPTKANPLVPKVVSSVPFAEYLEMRVRLSLVLASSPTTMIFPSAETFIAETSAALVSGEAINVDPPVPNELSIVPFAFRRYIRDSPAVVVDAVTNILLSGNTTIFVGIMLSTVNAAVPDTPNVGSRIPAFVKPKTTGLPVLIGCWANTRMRPLD</sequence>
<dbReference type="EMBL" id="CAFBMF010000196">
    <property type="protein sequence ID" value="CAB4915985.1"/>
    <property type="molecule type" value="Genomic_DNA"/>
</dbReference>
<proteinExistence type="predicted"/>
<organism evidence="3">
    <name type="scientific">freshwater metagenome</name>
    <dbReference type="NCBI Taxonomy" id="449393"/>
    <lineage>
        <taxon>unclassified sequences</taxon>
        <taxon>metagenomes</taxon>
        <taxon>ecological metagenomes</taxon>
    </lineage>
</organism>
<dbReference type="AlphaFoldDB" id="A0A6J7S7Z2"/>
<dbReference type="EMBL" id="CAEZYH010000125">
    <property type="protein sequence ID" value="CAB4732965.1"/>
    <property type="molecule type" value="Genomic_DNA"/>
</dbReference>
<protein>
    <submittedName>
        <fullName evidence="3">Unannotated protein</fullName>
    </submittedName>
</protein>